<dbReference type="GO" id="GO:0005975">
    <property type="term" value="P:carbohydrate metabolic process"/>
    <property type="evidence" value="ECO:0007669"/>
    <property type="project" value="InterPro"/>
</dbReference>
<evidence type="ECO:0000256" key="3">
    <source>
        <dbReference type="ARBA" id="ARBA00023295"/>
    </source>
</evidence>
<dbReference type="RefSeq" id="WP_008586808.1">
    <property type="nucleotide sequence ID" value="NZ_CP007035.1"/>
</dbReference>
<accession>W0EZ76</accession>
<dbReference type="KEGG" id="nso:NIASO_15050"/>
<proteinExistence type="inferred from homology"/>
<evidence type="ECO:0000256" key="2">
    <source>
        <dbReference type="ARBA" id="ARBA00022801"/>
    </source>
</evidence>
<dbReference type="InterPro" id="IPR011050">
    <property type="entry name" value="Pectin_lyase_fold/virulence"/>
</dbReference>
<evidence type="ECO:0000256" key="4">
    <source>
        <dbReference type="RuleBase" id="RU361169"/>
    </source>
</evidence>
<gene>
    <name evidence="5" type="ORF">NIASO_15050</name>
</gene>
<dbReference type="eggNOG" id="COG5434">
    <property type="taxonomic scope" value="Bacteria"/>
</dbReference>
<dbReference type="AlphaFoldDB" id="W0EZ76"/>
<reference evidence="5 6" key="1">
    <citation type="submission" date="2013-12" db="EMBL/GenBank/DDBJ databases">
        <authorList>
            <consortium name="DOE Joint Genome Institute"/>
            <person name="Eisen J."/>
            <person name="Huntemann M."/>
            <person name="Han J."/>
            <person name="Chen A."/>
            <person name="Kyrpides N."/>
            <person name="Mavromatis K."/>
            <person name="Markowitz V."/>
            <person name="Palaniappan K."/>
            <person name="Ivanova N."/>
            <person name="Schaumberg A."/>
            <person name="Pati A."/>
            <person name="Liolios K."/>
            <person name="Nordberg H.P."/>
            <person name="Cantor M.N."/>
            <person name="Hua S.X."/>
            <person name="Woyke T."/>
        </authorList>
    </citation>
    <scope>NUCLEOTIDE SEQUENCE [LARGE SCALE GENOMIC DNA]</scope>
    <source>
        <strain evidence="6">DSM 19437</strain>
    </source>
</reference>
<keyword evidence="6" id="KW-1185">Reference proteome</keyword>
<keyword evidence="3 4" id="KW-0326">Glycosidase</keyword>
<evidence type="ECO:0000313" key="6">
    <source>
        <dbReference type="Proteomes" id="UP000003586"/>
    </source>
</evidence>
<name>W0EZ76_9BACT</name>
<dbReference type="OrthoDB" id="9795222at2"/>
<dbReference type="STRING" id="929713.NIASO_15050"/>
<evidence type="ECO:0008006" key="7">
    <source>
        <dbReference type="Google" id="ProtNLM"/>
    </source>
</evidence>
<dbReference type="PANTHER" id="PTHR31339:SF9">
    <property type="entry name" value="PLASMIN AND FIBRONECTIN-BINDING PROTEIN A"/>
    <property type="match status" value="1"/>
</dbReference>
<dbReference type="EMBL" id="CP007035">
    <property type="protein sequence ID" value="AHF16110.1"/>
    <property type="molecule type" value="Genomic_DNA"/>
</dbReference>
<dbReference type="GO" id="GO:0004650">
    <property type="term" value="F:polygalacturonase activity"/>
    <property type="evidence" value="ECO:0007669"/>
    <property type="project" value="InterPro"/>
</dbReference>
<comment type="similarity">
    <text evidence="1 4">Belongs to the glycosyl hydrolase 28 family.</text>
</comment>
<organism evidence="5 6">
    <name type="scientific">Niabella soli DSM 19437</name>
    <dbReference type="NCBI Taxonomy" id="929713"/>
    <lineage>
        <taxon>Bacteria</taxon>
        <taxon>Pseudomonadati</taxon>
        <taxon>Bacteroidota</taxon>
        <taxon>Chitinophagia</taxon>
        <taxon>Chitinophagales</taxon>
        <taxon>Chitinophagaceae</taxon>
        <taxon>Niabella</taxon>
    </lineage>
</organism>
<dbReference type="InterPro" id="IPR000743">
    <property type="entry name" value="Glyco_hydro_28"/>
</dbReference>
<dbReference type="Proteomes" id="UP000003586">
    <property type="component" value="Chromosome"/>
</dbReference>
<dbReference type="HOGENOM" id="CLU_1128138_0_0_10"/>
<evidence type="ECO:0000256" key="1">
    <source>
        <dbReference type="ARBA" id="ARBA00008834"/>
    </source>
</evidence>
<protein>
    <recommendedName>
        <fullName evidence="7">Pectate lyase superfamily protein domain-containing protein</fullName>
    </recommendedName>
</protein>
<dbReference type="InterPro" id="IPR051801">
    <property type="entry name" value="GH28_Enzymes"/>
</dbReference>
<dbReference type="Gene3D" id="2.160.20.10">
    <property type="entry name" value="Single-stranded right-handed beta-helix, Pectin lyase-like"/>
    <property type="match status" value="1"/>
</dbReference>
<dbReference type="PANTHER" id="PTHR31339">
    <property type="entry name" value="PECTIN LYASE-RELATED"/>
    <property type="match status" value="1"/>
</dbReference>
<evidence type="ECO:0000313" key="5">
    <source>
        <dbReference type="EMBL" id="AHF16110.1"/>
    </source>
</evidence>
<dbReference type="Pfam" id="PF00295">
    <property type="entry name" value="Glyco_hydro_28"/>
    <property type="match status" value="1"/>
</dbReference>
<keyword evidence="2 4" id="KW-0378">Hydrolase</keyword>
<dbReference type="InterPro" id="IPR012334">
    <property type="entry name" value="Pectin_lyas_fold"/>
</dbReference>
<dbReference type="SUPFAM" id="SSF51126">
    <property type="entry name" value="Pectin lyase-like"/>
    <property type="match status" value="1"/>
</dbReference>
<sequence length="246" mass="26518">MKKLKVILLLIIAFPLLAGAKDYKASLFGILSDGVTNNTRSIQKAIDFIHENGGGRLVFYVGRYVTGSILLKSNVILKLEEGAVLVGASSIYDYNDTAKIKALISADGQKNIGISGKGVIDGNGPALLENIAMLQKKGYAGQKDLANAALMAFTNCANIKIDSVNLWNGCGKAQLFDHCRDVSVENINITSKQARGAGGILILKSEKIAIKDSYIDVLQRPLLEALQSTNIRVDRTIDPRGKSIRE</sequence>